<evidence type="ECO:0000256" key="4">
    <source>
        <dbReference type="ARBA" id="ARBA00022989"/>
    </source>
</evidence>
<sequence length="589" mass="64345">MSALLRKSITDITRRKLRAALIIVGISISVLGLTAIFTANDTISRALAYSADRSTAPDIEIMVEQGSYNLAPILKKVANVKLLQVDSLFDSRWNINAAPGQADITIYGYADMQHVAISPFELTSGRYPQKGEIVLESGDASIQPVAIGNTITLNTSHSDVTLKVVGFTRTLGLTNPAVTGSAQGYVSNDTITLLGEKVANHIQVKAFNANSAKITQTINALTSVLMAHHVQVKDAHYDTDPIELSKRQLNGFVLATQVLAVGALVLTCFLIINIMSTLIAEQTKVIGTMKAIGGTRGKILRSYLFSVLIYGLLGTLIGIPLGAYAGYRLTLYQTANITLILGPYQLSWQSLLISLIAGVVVPLVAAIIPLWNGTSITVRDAISAYGVKVRRTEQVQSSRLGRILGLAPQTFWLGWRGMFRKPGRAWVTLAALVLAGIAFFSVQIATYSIQQYTLNFYAPYNYDVWATVRPQPKSTFDSALQSIPNVKRIERFGQQAFTTKWGVLQVKAFDADTQLYTHHILDGRWLQESDTQPLVLSDNVLARTGLHVGDTITLVDQQNKSTRWHIIGSLHDVSGPSGSLELIRKRGRR</sequence>
<feature type="transmembrane region" description="Helical" evidence="7">
    <location>
        <begin position="300"/>
        <end position="327"/>
    </location>
</feature>
<dbReference type="GO" id="GO:0005886">
    <property type="term" value="C:plasma membrane"/>
    <property type="evidence" value="ECO:0007669"/>
    <property type="project" value="UniProtKB-SubCell"/>
</dbReference>
<accession>A0A5A5TCN3</accession>
<name>A0A5A5TCN3_9CHLR</name>
<comment type="similarity">
    <text evidence="6">Belongs to the ABC-4 integral membrane protein family.</text>
</comment>
<evidence type="ECO:0000259" key="8">
    <source>
        <dbReference type="Pfam" id="PF02687"/>
    </source>
</evidence>
<evidence type="ECO:0000256" key="1">
    <source>
        <dbReference type="ARBA" id="ARBA00004651"/>
    </source>
</evidence>
<feature type="transmembrane region" description="Helical" evidence="7">
    <location>
        <begin position="252"/>
        <end position="279"/>
    </location>
</feature>
<dbReference type="OrthoDB" id="9780560at2"/>
<keyword evidence="10" id="KW-1185">Reference proteome</keyword>
<feature type="domain" description="ABC3 transporter permease C-terminal" evidence="8">
    <location>
        <begin position="259"/>
        <end position="375"/>
    </location>
</feature>
<dbReference type="InterPro" id="IPR050250">
    <property type="entry name" value="Macrolide_Exporter_MacB"/>
</dbReference>
<evidence type="ECO:0000256" key="2">
    <source>
        <dbReference type="ARBA" id="ARBA00022475"/>
    </source>
</evidence>
<feature type="transmembrane region" description="Helical" evidence="7">
    <location>
        <begin position="425"/>
        <end position="445"/>
    </location>
</feature>
<dbReference type="EMBL" id="BIXY01000034">
    <property type="protein sequence ID" value="GCF08955.1"/>
    <property type="molecule type" value="Genomic_DNA"/>
</dbReference>
<keyword evidence="5 7" id="KW-0472">Membrane</keyword>
<comment type="subcellular location">
    <subcellularLocation>
        <location evidence="1">Cell membrane</location>
        <topology evidence="1">Multi-pass membrane protein</topology>
    </subcellularLocation>
</comment>
<dbReference type="RefSeq" id="WP_149401921.1">
    <property type="nucleotide sequence ID" value="NZ_BIXY01000034.1"/>
</dbReference>
<dbReference type="PANTHER" id="PTHR30572:SF4">
    <property type="entry name" value="ABC TRANSPORTER PERMEASE YTRF"/>
    <property type="match status" value="1"/>
</dbReference>
<feature type="transmembrane region" description="Helical" evidence="7">
    <location>
        <begin position="347"/>
        <end position="371"/>
    </location>
</feature>
<evidence type="ECO:0000313" key="10">
    <source>
        <dbReference type="Proteomes" id="UP000322530"/>
    </source>
</evidence>
<keyword evidence="4 7" id="KW-1133">Transmembrane helix</keyword>
<proteinExistence type="inferred from homology"/>
<comment type="caution">
    <text evidence="9">The sequence shown here is derived from an EMBL/GenBank/DDBJ whole genome shotgun (WGS) entry which is preliminary data.</text>
</comment>
<keyword evidence="3 7" id="KW-0812">Transmembrane</keyword>
<evidence type="ECO:0000313" key="9">
    <source>
        <dbReference type="EMBL" id="GCF08955.1"/>
    </source>
</evidence>
<protein>
    <recommendedName>
        <fullName evidence="8">ABC3 transporter permease C-terminal domain-containing protein</fullName>
    </recommendedName>
</protein>
<feature type="transmembrane region" description="Helical" evidence="7">
    <location>
        <begin position="20"/>
        <end position="39"/>
    </location>
</feature>
<reference evidence="9 10" key="1">
    <citation type="submission" date="2019-01" db="EMBL/GenBank/DDBJ databases">
        <title>Draft genome sequence of Dictyobacter sp. Uno17.</title>
        <authorList>
            <person name="Wang C.M."/>
            <person name="Zheng Y."/>
            <person name="Sakai Y."/>
            <person name="Abe K."/>
            <person name="Yokota A."/>
            <person name="Yabe S."/>
        </authorList>
    </citation>
    <scope>NUCLEOTIDE SEQUENCE [LARGE SCALE GENOMIC DNA]</scope>
    <source>
        <strain evidence="9 10">Uno17</strain>
    </source>
</reference>
<evidence type="ECO:0000256" key="6">
    <source>
        <dbReference type="ARBA" id="ARBA00038076"/>
    </source>
</evidence>
<dbReference type="GO" id="GO:0022857">
    <property type="term" value="F:transmembrane transporter activity"/>
    <property type="evidence" value="ECO:0007669"/>
    <property type="project" value="TreeGrafter"/>
</dbReference>
<dbReference type="Proteomes" id="UP000322530">
    <property type="component" value="Unassembled WGS sequence"/>
</dbReference>
<evidence type="ECO:0000256" key="3">
    <source>
        <dbReference type="ARBA" id="ARBA00022692"/>
    </source>
</evidence>
<dbReference type="InterPro" id="IPR003838">
    <property type="entry name" value="ABC3_permease_C"/>
</dbReference>
<organism evidence="9 10">
    <name type="scientific">Dictyobacter arantiisoli</name>
    <dbReference type="NCBI Taxonomy" id="2014874"/>
    <lineage>
        <taxon>Bacteria</taxon>
        <taxon>Bacillati</taxon>
        <taxon>Chloroflexota</taxon>
        <taxon>Ktedonobacteria</taxon>
        <taxon>Ktedonobacterales</taxon>
        <taxon>Dictyobacteraceae</taxon>
        <taxon>Dictyobacter</taxon>
    </lineage>
</organism>
<dbReference type="Pfam" id="PF02687">
    <property type="entry name" value="FtsX"/>
    <property type="match status" value="1"/>
</dbReference>
<gene>
    <name evidence="9" type="ORF">KDI_25190</name>
</gene>
<evidence type="ECO:0000256" key="7">
    <source>
        <dbReference type="SAM" id="Phobius"/>
    </source>
</evidence>
<keyword evidence="2" id="KW-1003">Cell membrane</keyword>
<dbReference type="PANTHER" id="PTHR30572">
    <property type="entry name" value="MEMBRANE COMPONENT OF TRANSPORTER-RELATED"/>
    <property type="match status" value="1"/>
</dbReference>
<evidence type="ECO:0000256" key="5">
    <source>
        <dbReference type="ARBA" id="ARBA00023136"/>
    </source>
</evidence>
<dbReference type="AlphaFoldDB" id="A0A5A5TCN3"/>